<dbReference type="PANTHER" id="PTHR45764:SF38">
    <property type="entry name" value="BZIP TRANSCRIPTION FACTOR 44"/>
    <property type="match status" value="1"/>
</dbReference>
<dbReference type="InterPro" id="IPR046347">
    <property type="entry name" value="bZIP_sf"/>
</dbReference>
<feature type="coiled-coil region" evidence="5">
    <location>
        <begin position="167"/>
        <end position="229"/>
    </location>
</feature>
<dbReference type="PROSITE" id="PS00036">
    <property type="entry name" value="BZIP_BASIC"/>
    <property type="match status" value="1"/>
</dbReference>
<dbReference type="AlphaFoldDB" id="A0A507FI75"/>
<evidence type="ECO:0000256" key="4">
    <source>
        <dbReference type="ARBA" id="ARBA00023242"/>
    </source>
</evidence>
<dbReference type="GO" id="GO:0003700">
    <property type="term" value="F:DNA-binding transcription factor activity"/>
    <property type="evidence" value="ECO:0007669"/>
    <property type="project" value="InterPro"/>
</dbReference>
<proteinExistence type="predicted"/>
<evidence type="ECO:0000256" key="3">
    <source>
        <dbReference type="ARBA" id="ARBA00023163"/>
    </source>
</evidence>
<dbReference type="Pfam" id="PF07716">
    <property type="entry name" value="bZIP_2"/>
    <property type="match status" value="1"/>
</dbReference>
<reference evidence="7 8" key="1">
    <citation type="journal article" date="2019" name="Sci. Rep.">
        <title>Comparative genomics of chytrid fungi reveal insights into the obligate biotrophic and pathogenic lifestyle of Synchytrium endobioticum.</title>
        <authorList>
            <person name="van de Vossenberg B.T.L.H."/>
            <person name="Warris S."/>
            <person name="Nguyen H.D.T."/>
            <person name="van Gent-Pelzer M.P.E."/>
            <person name="Joly D.L."/>
            <person name="van de Geest H.C."/>
            <person name="Bonants P.J.M."/>
            <person name="Smith D.S."/>
            <person name="Levesque C.A."/>
            <person name="van der Lee T.A.J."/>
        </authorList>
    </citation>
    <scope>NUCLEOTIDE SEQUENCE [LARGE SCALE GENOMIC DNA]</scope>
    <source>
        <strain evidence="7 8">CBS 675.73</strain>
    </source>
</reference>
<dbReference type="SUPFAM" id="SSF57959">
    <property type="entry name" value="Leucine zipper domain"/>
    <property type="match status" value="1"/>
</dbReference>
<dbReference type="Proteomes" id="UP000320333">
    <property type="component" value="Unassembled WGS sequence"/>
</dbReference>
<sequence length="235" mass="25403">MCYVKVKTQPQALPITVPSPAKELTPDAFNLDNFGLDPLDANTEWLSMAMGVPLVFSGSVGVGAPAAAGETDADWMSWLEGMSQVKPDISDVSVDLSLPNVFSPLSPALTLTSPSLSAHDSAYASIETKKRSFSSETDALKRLKTCPPETEDQMKRLKNTEAARKSRARKAAKVDSLEHRVDTLELEKAGLAMRVAVLESDAASFTCREADLKRRVAMLEAQLAESHRALISQAL</sequence>
<organism evidence="7 8">
    <name type="scientific">Chytriomyces confervae</name>
    <dbReference type="NCBI Taxonomy" id="246404"/>
    <lineage>
        <taxon>Eukaryota</taxon>
        <taxon>Fungi</taxon>
        <taxon>Fungi incertae sedis</taxon>
        <taxon>Chytridiomycota</taxon>
        <taxon>Chytridiomycota incertae sedis</taxon>
        <taxon>Chytridiomycetes</taxon>
        <taxon>Chytridiales</taxon>
        <taxon>Chytriomycetaceae</taxon>
        <taxon>Chytriomyces</taxon>
    </lineage>
</organism>
<comment type="caution">
    <text evidence="7">The sequence shown here is derived from an EMBL/GenBank/DDBJ whole genome shotgun (WGS) entry which is preliminary data.</text>
</comment>
<dbReference type="GO" id="GO:0045893">
    <property type="term" value="P:positive regulation of DNA-templated transcription"/>
    <property type="evidence" value="ECO:0007669"/>
    <property type="project" value="TreeGrafter"/>
</dbReference>
<dbReference type="SMART" id="SM00338">
    <property type="entry name" value="BRLZ"/>
    <property type="match status" value="1"/>
</dbReference>
<dbReference type="OrthoDB" id="2257100at2759"/>
<keyword evidence="2" id="KW-0238">DNA-binding</keyword>
<dbReference type="PROSITE" id="PS50217">
    <property type="entry name" value="BZIP"/>
    <property type="match status" value="1"/>
</dbReference>
<evidence type="ECO:0000313" key="8">
    <source>
        <dbReference type="Proteomes" id="UP000320333"/>
    </source>
</evidence>
<evidence type="ECO:0000256" key="1">
    <source>
        <dbReference type="ARBA" id="ARBA00023015"/>
    </source>
</evidence>
<keyword evidence="5" id="KW-0175">Coiled coil</keyword>
<keyword evidence="3" id="KW-0804">Transcription</keyword>
<dbReference type="GO" id="GO:0000976">
    <property type="term" value="F:transcription cis-regulatory region binding"/>
    <property type="evidence" value="ECO:0007669"/>
    <property type="project" value="TreeGrafter"/>
</dbReference>
<keyword evidence="1" id="KW-0805">Transcription regulation</keyword>
<feature type="domain" description="BZIP" evidence="6">
    <location>
        <begin position="149"/>
        <end position="205"/>
    </location>
</feature>
<gene>
    <name evidence="7" type="ORF">CcCBS67573_g02622</name>
</gene>
<dbReference type="PANTHER" id="PTHR45764">
    <property type="entry name" value="BZIP TRANSCRIPTION FACTOR 44"/>
    <property type="match status" value="1"/>
</dbReference>
<accession>A0A507FI75</accession>
<evidence type="ECO:0000259" key="6">
    <source>
        <dbReference type="PROSITE" id="PS50217"/>
    </source>
</evidence>
<dbReference type="GO" id="GO:0005634">
    <property type="term" value="C:nucleus"/>
    <property type="evidence" value="ECO:0007669"/>
    <property type="project" value="TreeGrafter"/>
</dbReference>
<dbReference type="EMBL" id="QEAP01000057">
    <property type="protein sequence ID" value="TPX76109.1"/>
    <property type="molecule type" value="Genomic_DNA"/>
</dbReference>
<dbReference type="Gene3D" id="3.30.160.60">
    <property type="entry name" value="Classic Zinc Finger"/>
    <property type="match status" value="1"/>
</dbReference>
<dbReference type="CDD" id="cd12193">
    <property type="entry name" value="bZIP_GCN4"/>
    <property type="match status" value="1"/>
</dbReference>
<keyword evidence="4" id="KW-0539">Nucleus</keyword>
<keyword evidence="8" id="KW-1185">Reference proteome</keyword>
<evidence type="ECO:0000313" key="7">
    <source>
        <dbReference type="EMBL" id="TPX76109.1"/>
    </source>
</evidence>
<evidence type="ECO:0000256" key="2">
    <source>
        <dbReference type="ARBA" id="ARBA00023125"/>
    </source>
</evidence>
<dbReference type="InterPro" id="IPR004827">
    <property type="entry name" value="bZIP"/>
</dbReference>
<name>A0A507FI75_9FUNG</name>
<evidence type="ECO:0000256" key="5">
    <source>
        <dbReference type="SAM" id="Coils"/>
    </source>
</evidence>
<protein>
    <recommendedName>
        <fullName evidence="6">BZIP domain-containing protein</fullName>
    </recommendedName>
</protein>
<dbReference type="STRING" id="246404.A0A507FI75"/>